<proteinExistence type="predicted"/>
<dbReference type="Pfam" id="PF00685">
    <property type="entry name" value="Sulfotransfer_1"/>
    <property type="match status" value="1"/>
</dbReference>
<dbReference type="SUPFAM" id="SSF52540">
    <property type="entry name" value="P-loop containing nucleoside triphosphate hydrolases"/>
    <property type="match status" value="2"/>
</dbReference>
<gene>
    <name evidence="6" type="ORF">TrST_g3130</name>
</gene>
<feature type="binding site" evidence="4">
    <location>
        <position position="200"/>
    </location>
    <ligand>
        <name>3'-phosphoadenylyl sulfate</name>
        <dbReference type="ChEBI" id="CHEBI:58339"/>
    </ligand>
</feature>
<dbReference type="InterPro" id="IPR037359">
    <property type="entry name" value="NST/OST"/>
</dbReference>
<feature type="domain" description="Sulfotransferase" evidence="5">
    <location>
        <begin position="76"/>
        <end position="221"/>
    </location>
</feature>
<dbReference type="OrthoDB" id="202318at2759"/>
<keyword evidence="7" id="KW-1185">Reference proteome</keyword>
<dbReference type="PANTHER" id="PTHR10605">
    <property type="entry name" value="HEPARAN SULFATE SULFOTRANSFERASE"/>
    <property type="match status" value="1"/>
</dbReference>
<dbReference type="EMBL" id="BRXY01000568">
    <property type="protein sequence ID" value="GMI00321.1"/>
    <property type="molecule type" value="Genomic_DNA"/>
</dbReference>
<dbReference type="AlphaFoldDB" id="A0A9W7C622"/>
<accession>A0A9W7C622</accession>
<sequence length="545" mass="62647">MILTEKESSMDAASTYDKIDSFKKYLSGDSTDGTEDLEDPFEDVDTVKVAQKALPAIDPADYPTHSQMVLEKRRRTVIVAGSQKCGTSALAAYLSSHPSIRFSKMKEVHHFDQNSNFKRGLKKYDAQWPLEPEDPDFEAQVEELGDLEEPTLRYGVRAEATPYYIASKDACSRIAKTFDREEDDYRLVVMIREPTDRAWSEYQMEMRRILDENAMKEALEKYAVEVFECYMQFKIPVFAQGLSLEEKTLEAYNECVPEEFMSLARFKKFEKVMSRQMKKGRASMNLRNAVKSQVKYNLVEKVQNCWEAKDPSEADAFMSFVDKISRSETYAVDADAFSAEEIQRLQKTKIKRGVIFKLSCLGPTFFEKLNSPQVAFSTDMQSYRTCKQAQATLDETSLTEVTQLVKACYKTPAKGITKQFLYRSMYAAQLQRCIDSGISPSKIFLIDSEDFKSSPSGILKELHEFIGVEDFEYEFNTPEDVHAEINNRFPTFELTTGWRFDGSTEEMPEKIRKDTTLFMRPFNLLLKEMMANGGMKGQKKYSFEP</sequence>
<organism evidence="6 7">
    <name type="scientific">Triparma strigata</name>
    <dbReference type="NCBI Taxonomy" id="1606541"/>
    <lineage>
        <taxon>Eukaryota</taxon>
        <taxon>Sar</taxon>
        <taxon>Stramenopiles</taxon>
        <taxon>Ochrophyta</taxon>
        <taxon>Bolidophyceae</taxon>
        <taxon>Parmales</taxon>
        <taxon>Triparmaceae</taxon>
        <taxon>Triparma</taxon>
    </lineage>
</organism>
<keyword evidence="2" id="KW-0325">Glycoprotein</keyword>
<dbReference type="GO" id="GO:0008146">
    <property type="term" value="F:sulfotransferase activity"/>
    <property type="evidence" value="ECO:0007669"/>
    <property type="project" value="InterPro"/>
</dbReference>
<keyword evidence="1" id="KW-0808">Transferase</keyword>
<evidence type="ECO:0000313" key="6">
    <source>
        <dbReference type="EMBL" id="GMI00321.1"/>
    </source>
</evidence>
<evidence type="ECO:0000256" key="3">
    <source>
        <dbReference type="PIRSR" id="PIRSR637359-1"/>
    </source>
</evidence>
<reference evidence="7" key="1">
    <citation type="journal article" date="2023" name="Commun. Biol.">
        <title>Genome analysis of Parmales, the sister group of diatoms, reveals the evolutionary specialization of diatoms from phago-mixotrophs to photoautotrophs.</title>
        <authorList>
            <person name="Ban H."/>
            <person name="Sato S."/>
            <person name="Yoshikawa S."/>
            <person name="Yamada K."/>
            <person name="Nakamura Y."/>
            <person name="Ichinomiya M."/>
            <person name="Sato N."/>
            <person name="Blanc-Mathieu R."/>
            <person name="Endo H."/>
            <person name="Kuwata A."/>
            <person name="Ogata H."/>
        </authorList>
    </citation>
    <scope>NUCLEOTIDE SEQUENCE [LARGE SCALE GENOMIC DNA]</scope>
    <source>
        <strain evidence="7">NIES 3701</strain>
    </source>
</reference>
<dbReference type="InterPro" id="IPR027417">
    <property type="entry name" value="P-loop_NTPase"/>
</dbReference>
<feature type="binding site" evidence="4">
    <location>
        <position position="192"/>
    </location>
    <ligand>
        <name>3'-phosphoadenylyl sulfate</name>
        <dbReference type="ChEBI" id="CHEBI:58339"/>
    </ligand>
</feature>
<feature type="active site" description="For sulfotransferase activity" evidence="3">
    <location>
        <position position="84"/>
    </location>
</feature>
<evidence type="ECO:0000313" key="7">
    <source>
        <dbReference type="Proteomes" id="UP001165085"/>
    </source>
</evidence>
<dbReference type="PANTHER" id="PTHR10605:SF56">
    <property type="entry name" value="BIFUNCTIONAL HEPARAN SULFATE N-DEACETYLASE_N-SULFOTRANSFERASE"/>
    <property type="match status" value="1"/>
</dbReference>
<dbReference type="InterPro" id="IPR000863">
    <property type="entry name" value="Sulfotransferase_dom"/>
</dbReference>
<dbReference type="Gene3D" id="3.40.50.300">
    <property type="entry name" value="P-loop containing nucleotide triphosphate hydrolases"/>
    <property type="match status" value="2"/>
</dbReference>
<evidence type="ECO:0000256" key="1">
    <source>
        <dbReference type="ARBA" id="ARBA00022679"/>
    </source>
</evidence>
<protein>
    <recommendedName>
        <fullName evidence="5">Sulfotransferase domain-containing protein</fullName>
    </recommendedName>
</protein>
<comment type="caution">
    <text evidence="6">The sequence shown here is derived from an EMBL/GenBank/DDBJ whole genome shotgun (WGS) entry which is preliminary data.</text>
</comment>
<dbReference type="Proteomes" id="UP001165085">
    <property type="component" value="Unassembled WGS sequence"/>
</dbReference>
<evidence type="ECO:0000256" key="4">
    <source>
        <dbReference type="PIRSR" id="PIRSR637359-2"/>
    </source>
</evidence>
<evidence type="ECO:0000259" key="5">
    <source>
        <dbReference type="Pfam" id="PF00685"/>
    </source>
</evidence>
<name>A0A9W7C622_9STRA</name>
<evidence type="ECO:0000256" key="2">
    <source>
        <dbReference type="ARBA" id="ARBA00023180"/>
    </source>
</evidence>